<evidence type="ECO:0000259" key="2">
    <source>
        <dbReference type="Pfam" id="PF08924"/>
    </source>
</evidence>
<dbReference type="InterPro" id="IPR015020">
    <property type="entry name" value="Rv2525c-like_Glyco_Hydro-like"/>
</dbReference>
<comment type="caution">
    <text evidence="3">The sequence shown here is derived from an EMBL/GenBank/DDBJ whole genome shotgun (WGS) entry which is preliminary data.</text>
</comment>
<keyword evidence="4" id="KW-1185">Reference proteome</keyword>
<dbReference type="Gene3D" id="3.20.20.80">
    <property type="entry name" value="Glycosidases"/>
    <property type="match status" value="1"/>
</dbReference>
<organism evidence="3 4">
    <name type="scientific">Kitasatospora gansuensis</name>
    <dbReference type="NCBI Taxonomy" id="258050"/>
    <lineage>
        <taxon>Bacteria</taxon>
        <taxon>Bacillati</taxon>
        <taxon>Actinomycetota</taxon>
        <taxon>Actinomycetes</taxon>
        <taxon>Kitasatosporales</taxon>
        <taxon>Streptomycetaceae</taxon>
        <taxon>Kitasatospora</taxon>
    </lineage>
</organism>
<evidence type="ECO:0000313" key="3">
    <source>
        <dbReference type="EMBL" id="MBB4948116.1"/>
    </source>
</evidence>
<dbReference type="SUPFAM" id="SSF51445">
    <property type="entry name" value="(Trans)glycosidases"/>
    <property type="match status" value="1"/>
</dbReference>
<evidence type="ECO:0000313" key="4">
    <source>
        <dbReference type="Proteomes" id="UP000573327"/>
    </source>
</evidence>
<keyword evidence="1" id="KW-0732">Signal</keyword>
<dbReference type="Proteomes" id="UP000573327">
    <property type="component" value="Unassembled WGS sequence"/>
</dbReference>
<dbReference type="AlphaFoldDB" id="A0A7W7SEW7"/>
<accession>A0A7W7SEW7</accession>
<feature type="chain" id="PRO_5039663731" description="Rv2525c-like glycoside hydrolase-like domain-containing protein" evidence="1">
    <location>
        <begin position="20"/>
        <end position="313"/>
    </location>
</feature>
<dbReference type="EMBL" id="JACHJR010000001">
    <property type="protein sequence ID" value="MBB4948116.1"/>
    <property type="molecule type" value="Genomic_DNA"/>
</dbReference>
<feature type="signal peptide" evidence="1">
    <location>
        <begin position="1"/>
        <end position="19"/>
    </location>
</feature>
<sequence length="313" mass="32404">MMRYLGPAALTAASLVLLLATDGLPDGSTASAVEPVAIVGPGPAGPPPAAAVAAAPAPVVLRATVLADRPGIRPQPARRLFTGPGFDACTAPPLETMTAWKQSSPYGAVGIYVSGGQRGCSQPRLTADWVRQVRAMGWQLMPTHVGLQAPCSTLGNKPKRIDPATAVQQGQAEAAEAVAALRALGLGPGSPAYLDIESYPRGDQSCAQSVIDFTVGWTQKLHLEGFRSGFYSSADSGISDLAAAARAGSAPLPDAIWYARWDGKADTAGAGGLEPGQWSNRQRVHQYQGNVQETWGGATLTVDRDQLDGPVAT</sequence>
<reference evidence="3 4" key="1">
    <citation type="submission" date="2020-08" db="EMBL/GenBank/DDBJ databases">
        <title>Sequencing the genomes of 1000 actinobacteria strains.</title>
        <authorList>
            <person name="Klenk H.-P."/>
        </authorList>
    </citation>
    <scope>NUCLEOTIDE SEQUENCE [LARGE SCALE GENOMIC DNA]</scope>
    <source>
        <strain evidence="3 4">DSM 44786</strain>
    </source>
</reference>
<evidence type="ECO:0000256" key="1">
    <source>
        <dbReference type="SAM" id="SignalP"/>
    </source>
</evidence>
<proteinExistence type="predicted"/>
<dbReference type="InterPro" id="IPR017853">
    <property type="entry name" value="GH"/>
</dbReference>
<name>A0A7W7SEW7_9ACTN</name>
<feature type="domain" description="Rv2525c-like glycoside hydrolase-like" evidence="2">
    <location>
        <begin position="99"/>
        <end position="306"/>
    </location>
</feature>
<protein>
    <recommendedName>
        <fullName evidence="2">Rv2525c-like glycoside hydrolase-like domain-containing protein</fullName>
    </recommendedName>
</protein>
<dbReference type="Pfam" id="PF08924">
    <property type="entry name" value="Rv2525c_GlyHyd-like"/>
    <property type="match status" value="1"/>
</dbReference>
<gene>
    <name evidence="3" type="ORF">F4556_003651</name>
</gene>